<protein>
    <recommendedName>
        <fullName evidence="5">Endo-polygalacturonase</fullName>
    </recommendedName>
</protein>
<proteinExistence type="predicted"/>
<dbReference type="InterPro" id="IPR011050">
    <property type="entry name" value="Pectin_lyase_fold/virulence"/>
</dbReference>
<feature type="non-terminal residue" evidence="4">
    <location>
        <position position="1"/>
    </location>
</feature>
<dbReference type="InterPro" id="IPR012334">
    <property type="entry name" value="Pectin_lyas_fold"/>
</dbReference>
<reference evidence="4" key="1">
    <citation type="journal article" date="2015" name="Nature">
        <title>Complex archaea that bridge the gap between prokaryotes and eukaryotes.</title>
        <authorList>
            <person name="Spang A."/>
            <person name="Saw J.H."/>
            <person name="Jorgensen S.L."/>
            <person name="Zaremba-Niedzwiedzka K."/>
            <person name="Martijn J."/>
            <person name="Lind A.E."/>
            <person name="van Eijk R."/>
            <person name="Schleper C."/>
            <person name="Guy L."/>
            <person name="Ettema T.J."/>
        </authorList>
    </citation>
    <scope>NUCLEOTIDE SEQUENCE</scope>
</reference>
<evidence type="ECO:0000256" key="1">
    <source>
        <dbReference type="ARBA" id="ARBA00022737"/>
    </source>
</evidence>
<evidence type="ECO:0000256" key="2">
    <source>
        <dbReference type="ARBA" id="ARBA00023277"/>
    </source>
</evidence>
<gene>
    <name evidence="4" type="ORF">LCGC14_1901440</name>
</gene>
<dbReference type="AlphaFoldDB" id="A0A0F9IUL1"/>
<name>A0A0F9IUL1_9ZZZZ</name>
<comment type="caution">
    <text evidence="4">The sequence shown here is derived from an EMBL/GenBank/DDBJ whole genome shotgun (WGS) entry which is preliminary data.</text>
</comment>
<dbReference type="PANTHER" id="PTHR31736:SF9">
    <property type="entry name" value="ENDO-XYLOGALACTURONAN HYDROLASE A-RELATED"/>
    <property type="match status" value="1"/>
</dbReference>
<dbReference type="Gene3D" id="2.160.20.10">
    <property type="entry name" value="Single-stranded right-handed beta-helix, Pectin lyase-like"/>
    <property type="match status" value="1"/>
</dbReference>
<keyword evidence="3" id="KW-0624">Polysaccharide degradation</keyword>
<dbReference type="EMBL" id="LAZR01019925">
    <property type="protein sequence ID" value="KKL90762.1"/>
    <property type="molecule type" value="Genomic_DNA"/>
</dbReference>
<organism evidence="4">
    <name type="scientific">marine sediment metagenome</name>
    <dbReference type="NCBI Taxonomy" id="412755"/>
    <lineage>
        <taxon>unclassified sequences</taxon>
        <taxon>metagenomes</taxon>
        <taxon>ecological metagenomes</taxon>
    </lineage>
</organism>
<keyword evidence="2" id="KW-0119">Carbohydrate metabolism</keyword>
<dbReference type="GO" id="GO:0000272">
    <property type="term" value="P:polysaccharide catabolic process"/>
    <property type="evidence" value="ECO:0007669"/>
    <property type="project" value="UniProtKB-KW"/>
</dbReference>
<sequence>TSWTPFSFSGRVTVVVTRLGTEAVQNCRILPSRYGIEPRIEGNRVSFELDRPRKVAVEFDGDTTHPMLVFADSLETDVPDANGPNVVYFGPGVHDMGDRFVASGSTVYLAGGAYVKGRLRATNVQDVTIRGRGVLSGEDYPHGSTNDHHLLNIWGKQTRRILIEGITLINSPLYNILIDGFHNTVRNVKMISWWFSTDGVYVGGDGLVEDCFIKVNDDALKLYVSNTVVRDCVIWQLENGAPFQISWNMQSDNSGFHVKNIDVIRVEHEWKNKNLAVFDSIHGGSGQMSNYVFEDIRIENANWRLFYIKLDQNEFADSSKGMGQISNLTFRNITASGPFTMKSTIRGWDADHRVSNVTFENLKINGKYIRNAKEGNFEIDPETTDNIVFKVDEGQR</sequence>
<dbReference type="SUPFAM" id="SSF51126">
    <property type="entry name" value="Pectin lyase-like"/>
    <property type="match status" value="1"/>
</dbReference>
<evidence type="ECO:0008006" key="5">
    <source>
        <dbReference type="Google" id="ProtNLM"/>
    </source>
</evidence>
<accession>A0A0F9IUL1</accession>
<keyword evidence="1" id="KW-0677">Repeat</keyword>
<evidence type="ECO:0000256" key="3">
    <source>
        <dbReference type="ARBA" id="ARBA00023326"/>
    </source>
</evidence>
<evidence type="ECO:0000313" key="4">
    <source>
        <dbReference type="EMBL" id="KKL90762.1"/>
    </source>
</evidence>
<dbReference type="PANTHER" id="PTHR31736">
    <property type="match status" value="1"/>
</dbReference>